<name>A0A0G1NN12_9BACT</name>
<dbReference type="EMBL" id="LCLS01000011">
    <property type="protein sequence ID" value="KKU21831.1"/>
    <property type="molecule type" value="Genomic_DNA"/>
</dbReference>
<feature type="transmembrane region" description="Helical" evidence="6">
    <location>
        <begin position="411"/>
        <end position="434"/>
    </location>
</feature>
<evidence type="ECO:0000313" key="8">
    <source>
        <dbReference type="Proteomes" id="UP000034107"/>
    </source>
</evidence>
<keyword evidence="4 6" id="KW-1133">Transmembrane helix</keyword>
<dbReference type="GO" id="GO:0005886">
    <property type="term" value="C:plasma membrane"/>
    <property type="evidence" value="ECO:0007669"/>
    <property type="project" value="UniProtKB-SubCell"/>
</dbReference>
<dbReference type="PANTHER" id="PTHR30250">
    <property type="entry name" value="PST FAMILY PREDICTED COLANIC ACID TRANSPORTER"/>
    <property type="match status" value="1"/>
</dbReference>
<keyword evidence="3 6" id="KW-0812">Transmembrane</keyword>
<evidence type="ECO:0000256" key="3">
    <source>
        <dbReference type="ARBA" id="ARBA00022692"/>
    </source>
</evidence>
<feature type="transmembrane region" description="Helical" evidence="6">
    <location>
        <begin position="242"/>
        <end position="268"/>
    </location>
</feature>
<feature type="transmembrane region" description="Helical" evidence="6">
    <location>
        <begin position="130"/>
        <end position="152"/>
    </location>
</feature>
<gene>
    <name evidence="7" type="ORF">UX31_C0011G0023</name>
</gene>
<dbReference type="PANTHER" id="PTHR30250:SF11">
    <property type="entry name" value="O-ANTIGEN TRANSPORTER-RELATED"/>
    <property type="match status" value="1"/>
</dbReference>
<dbReference type="InterPro" id="IPR050833">
    <property type="entry name" value="Poly_Biosynth_Transport"/>
</dbReference>
<feature type="transmembrane region" description="Helical" evidence="6">
    <location>
        <begin position="321"/>
        <end position="344"/>
    </location>
</feature>
<feature type="transmembrane region" description="Helical" evidence="6">
    <location>
        <begin position="102"/>
        <end position="124"/>
    </location>
</feature>
<evidence type="ECO:0000313" key="7">
    <source>
        <dbReference type="EMBL" id="KKU21831.1"/>
    </source>
</evidence>
<feature type="transmembrane region" description="Helical" evidence="6">
    <location>
        <begin position="280"/>
        <end position="301"/>
    </location>
</feature>
<feature type="transmembrane region" description="Helical" evidence="6">
    <location>
        <begin position="356"/>
        <end position="373"/>
    </location>
</feature>
<comment type="caution">
    <text evidence="7">The sequence shown here is derived from an EMBL/GenBank/DDBJ whole genome shotgun (WGS) entry which is preliminary data.</text>
</comment>
<feature type="transmembrane region" description="Helical" evidence="6">
    <location>
        <begin position="21"/>
        <end position="45"/>
    </location>
</feature>
<reference evidence="7 8" key="1">
    <citation type="journal article" date="2015" name="Nature">
        <title>rRNA introns, odd ribosomes, and small enigmatic genomes across a large radiation of phyla.</title>
        <authorList>
            <person name="Brown C.T."/>
            <person name="Hug L.A."/>
            <person name="Thomas B.C."/>
            <person name="Sharon I."/>
            <person name="Castelle C.J."/>
            <person name="Singh A."/>
            <person name="Wilkins M.J."/>
            <person name="Williams K.H."/>
            <person name="Banfield J.F."/>
        </authorList>
    </citation>
    <scope>NUCLEOTIDE SEQUENCE [LARGE SCALE GENOMIC DNA]</scope>
</reference>
<accession>A0A0G1NN12</accession>
<protein>
    <submittedName>
        <fullName evidence="7">Membrane protein</fullName>
    </submittedName>
</protein>
<proteinExistence type="predicted"/>
<dbReference type="Pfam" id="PF13440">
    <property type="entry name" value="Polysacc_synt_3"/>
    <property type="match status" value="1"/>
</dbReference>
<dbReference type="Proteomes" id="UP000034107">
    <property type="component" value="Unassembled WGS sequence"/>
</dbReference>
<sequence length="444" mass="49067">MVGYIRGKINYFRTHWFVRQAAVLQFGTTFANLLQAFIAIFIARLLEPERYGIYVIAMSLASLLSILLASGFQEAAVSLLARGFAQNDRKEIGEVLSFYGKLIFYCVLITVVALIVSPLISSYLYQNATIGLYASLVVAAALISSTLFSISIASLQVTGEIPMMAFLNIADQGVRWGLSLLLVYLGYGVWGAMAGHFIGAMIIFSVSFFVWRVFLKRHAIFPSLSQIIASLPKAPMRKYFSFSFWIAVDRNVAMLYFILPVLIAGVFIGASEVGYFKLAFGYLNIAMTVLVPISLLLNVLFPKMKVGQDRNLRSNFIKVTLYSTALSTVVTAIIILIAPVVFQILYGPNYLPSVPYVRAFLIYGALFGIGVGLGPMWRAIQKVKVSILINTIVLIAGIPLSIFLMKHFGGWGAVFSVTLLVTISHLISFFYLAIHLKKISYEPA</sequence>
<evidence type="ECO:0000256" key="4">
    <source>
        <dbReference type="ARBA" id="ARBA00022989"/>
    </source>
</evidence>
<feature type="transmembrane region" description="Helical" evidence="6">
    <location>
        <begin position="51"/>
        <end position="81"/>
    </location>
</feature>
<comment type="subcellular location">
    <subcellularLocation>
        <location evidence="1">Cell membrane</location>
        <topology evidence="1">Multi-pass membrane protein</topology>
    </subcellularLocation>
</comment>
<evidence type="ECO:0000256" key="6">
    <source>
        <dbReference type="SAM" id="Phobius"/>
    </source>
</evidence>
<organism evidence="7 8">
    <name type="scientific">Candidatus Nomurabacteria bacterium GW2011_GWA1_46_11</name>
    <dbReference type="NCBI Taxonomy" id="1618732"/>
    <lineage>
        <taxon>Bacteria</taxon>
        <taxon>Candidatus Nomuraibacteriota</taxon>
    </lineage>
</organism>
<feature type="transmembrane region" description="Helical" evidence="6">
    <location>
        <begin position="196"/>
        <end position="215"/>
    </location>
</feature>
<evidence type="ECO:0000256" key="5">
    <source>
        <dbReference type="ARBA" id="ARBA00023136"/>
    </source>
</evidence>
<keyword evidence="2" id="KW-1003">Cell membrane</keyword>
<keyword evidence="5 6" id="KW-0472">Membrane</keyword>
<evidence type="ECO:0000256" key="1">
    <source>
        <dbReference type="ARBA" id="ARBA00004651"/>
    </source>
</evidence>
<dbReference type="AlphaFoldDB" id="A0A0G1NN12"/>
<evidence type="ECO:0000256" key="2">
    <source>
        <dbReference type="ARBA" id="ARBA00022475"/>
    </source>
</evidence>
<feature type="transmembrane region" description="Helical" evidence="6">
    <location>
        <begin position="173"/>
        <end position="190"/>
    </location>
</feature>
<feature type="transmembrane region" description="Helical" evidence="6">
    <location>
        <begin position="385"/>
        <end position="405"/>
    </location>
</feature>